<organism evidence="3 4">
    <name type="scientific">candidate division CPR2 bacterium GW2011_GWC1_41_48</name>
    <dbReference type="NCBI Taxonomy" id="1618344"/>
    <lineage>
        <taxon>Bacteria</taxon>
        <taxon>Bacteria division CPR2</taxon>
    </lineage>
</organism>
<dbReference type="PRINTS" id="PR00419">
    <property type="entry name" value="ADXRDTASE"/>
</dbReference>
<dbReference type="InterPro" id="IPR036188">
    <property type="entry name" value="FAD/NAD-bd_sf"/>
</dbReference>
<dbReference type="Proteomes" id="UP000033869">
    <property type="component" value="Unassembled WGS sequence"/>
</dbReference>
<dbReference type="PANTHER" id="PTHR42923:SF46">
    <property type="entry name" value="AMINE OXIDASE"/>
    <property type="match status" value="1"/>
</dbReference>
<dbReference type="EMBL" id="LCBL01000003">
    <property type="protein sequence ID" value="KKS09134.1"/>
    <property type="molecule type" value="Genomic_DNA"/>
</dbReference>
<keyword evidence="1" id="KW-1133">Transmembrane helix</keyword>
<comment type="caution">
    <text evidence="3">The sequence shown here is derived from an EMBL/GenBank/DDBJ whole genome shotgun (WGS) entry which is preliminary data.</text>
</comment>
<protein>
    <submittedName>
        <fullName evidence="3">Amine oxidase</fullName>
    </submittedName>
</protein>
<evidence type="ECO:0000259" key="2">
    <source>
        <dbReference type="Pfam" id="PF01593"/>
    </source>
</evidence>
<keyword evidence="1" id="KW-0472">Membrane</keyword>
<dbReference type="GO" id="GO:0016491">
    <property type="term" value="F:oxidoreductase activity"/>
    <property type="evidence" value="ECO:0007669"/>
    <property type="project" value="InterPro"/>
</dbReference>
<feature type="transmembrane region" description="Helical" evidence="1">
    <location>
        <begin position="9"/>
        <end position="26"/>
    </location>
</feature>
<accession>A0A0G0W824</accession>
<dbReference type="AlphaFoldDB" id="A0A0G0W824"/>
<dbReference type="InterPro" id="IPR002937">
    <property type="entry name" value="Amino_oxidase"/>
</dbReference>
<dbReference type="Gene3D" id="3.50.50.60">
    <property type="entry name" value="FAD/NAD(P)-binding domain"/>
    <property type="match status" value="1"/>
</dbReference>
<dbReference type="PANTHER" id="PTHR42923">
    <property type="entry name" value="PROTOPORPHYRINOGEN OXIDASE"/>
    <property type="match status" value="1"/>
</dbReference>
<dbReference type="Pfam" id="PF01593">
    <property type="entry name" value="Amino_oxidase"/>
    <property type="match status" value="1"/>
</dbReference>
<dbReference type="SUPFAM" id="SSF51905">
    <property type="entry name" value="FAD/NAD(P)-binding domain"/>
    <property type="match status" value="1"/>
</dbReference>
<evidence type="ECO:0000313" key="3">
    <source>
        <dbReference type="EMBL" id="KKS09134.1"/>
    </source>
</evidence>
<sequence length="429" mass="49329">MVLKKSRKVGIIGSGIAGLACGYFLLKEGFEVVIYEKDQELGGLLKTTTTQKNVRIEKFYHHFFKTDTELLELIKDIGLNPKVIWQKSTVSFYRNHQFSNLNTPLDLLKLPFISFTSRLRFGIATLILKHATNLNRYESMTAKELVSRCFGKDIWDKIWSPLFEGKFGIYNDKIGAAWLWSRIKTRTSSRRNGKETLGYIKGSLWELVSALKENINNKGGKIITGKEIKSIRSLKDKLIIGNEEFDFIISTIPLNDFIKIAPLTTKEKVRLGEISYLGAISTLIELKSKQTNYYWNNVLDSKIPFKGIIEHTNLVSPEEYKNSHLLYLSHYLPNNSAFFKSNDKEIKNTYLNYLEEIIPNIRKVVISIQVFKESNAQPVIYSNFRPLHNSTSLKNLFMTSMAHTYPFDRGMNEAIKEAKKVVRLINSDN</sequence>
<dbReference type="PROSITE" id="PS51257">
    <property type="entry name" value="PROKAR_LIPOPROTEIN"/>
    <property type="match status" value="1"/>
</dbReference>
<evidence type="ECO:0000313" key="4">
    <source>
        <dbReference type="Proteomes" id="UP000033869"/>
    </source>
</evidence>
<gene>
    <name evidence="3" type="ORF">UU65_C0003G0189</name>
</gene>
<feature type="domain" description="Amine oxidase" evidence="2">
    <location>
        <begin position="16"/>
        <end position="425"/>
    </location>
</feature>
<dbReference type="NCBIfam" id="NF005560">
    <property type="entry name" value="PRK07233.1"/>
    <property type="match status" value="1"/>
</dbReference>
<keyword evidence="1" id="KW-0812">Transmembrane</keyword>
<name>A0A0G0W824_UNCC2</name>
<dbReference type="InterPro" id="IPR050464">
    <property type="entry name" value="Zeta_carotene_desat/Oxidored"/>
</dbReference>
<reference evidence="3 4" key="1">
    <citation type="journal article" date="2015" name="Nature">
        <title>rRNA introns, odd ribosomes, and small enigmatic genomes across a large radiation of phyla.</title>
        <authorList>
            <person name="Brown C.T."/>
            <person name="Hug L.A."/>
            <person name="Thomas B.C."/>
            <person name="Sharon I."/>
            <person name="Castelle C.J."/>
            <person name="Singh A."/>
            <person name="Wilkins M.J."/>
            <person name="Williams K.H."/>
            <person name="Banfield J.F."/>
        </authorList>
    </citation>
    <scope>NUCLEOTIDE SEQUENCE [LARGE SCALE GENOMIC DNA]</scope>
</reference>
<evidence type="ECO:0000256" key="1">
    <source>
        <dbReference type="SAM" id="Phobius"/>
    </source>
</evidence>
<proteinExistence type="predicted"/>